<dbReference type="InterPro" id="IPR002639">
    <property type="entry name" value="UreF"/>
</dbReference>
<proteinExistence type="predicted"/>
<gene>
    <name evidence="1" type="ORF">BLIN9172_01512</name>
</gene>
<dbReference type="InterPro" id="IPR038277">
    <property type="entry name" value="UreF_sf"/>
</dbReference>
<dbReference type="RefSeq" id="WP_101554510.1">
    <property type="nucleotide sequence ID" value="NZ_FXYY01000007.1"/>
</dbReference>
<dbReference type="Pfam" id="PF01730">
    <property type="entry name" value="UreF"/>
    <property type="match status" value="1"/>
</dbReference>
<reference evidence="1 2" key="1">
    <citation type="submission" date="2017-03" db="EMBL/GenBank/DDBJ databases">
        <authorList>
            <person name="Afonso C.L."/>
            <person name="Miller P.J."/>
            <person name="Scott M.A."/>
            <person name="Spackman E."/>
            <person name="Goraichik I."/>
            <person name="Dimitrov K.M."/>
            <person name="Suarez D.L."/>
            <person name="Swayne D.E."/>
        </authorList>
    </citation>
    <scope>NUCLEOTIDE SEQUENCE [LARGE SCALE GENOMIC DNA]</scope>
    <source>
        <strain evidence="1 2">ATCC 9172</strain>
    </source>
</reference>
<dbReference type="Proteomes" id="UP000234641">
    <property type="component" value="Unassembled WGS sequence"/>
</dbReference>
<sequence>MLVNSIDLPARTNASATLAMLLADSRLPAGAHVSSNGVEAGLRRGLDPGEIADYMRARMATVVRVEAGAAVIARHLTEHGPLSAAGIVIDRLGDLEIEWAARTPSPALRDIAIALGAGLARIGQRIWPQTAEVLRTRPLPRPIVLGIIAAGAGIGPDDLVRLVAYDDAQTVAAAVLKLEPTDPIRVTEWVLDACAAIEGSVSELSRLTRTEALPAAGAPLIEDWAEVQSLLPRRLFRA</sequence>
<dbReference type="AlphaFoldDB" id="A0A2H1IWL1"/>
<evidence type="ECO:0000313" key="2">
    <source>
        <dbReference type="Proteomes" id="UP000234641"/>
    </source>
</evidence>
<dbReference type="GO" id="GO:0016151">
    <property type="term" value="F:nickel cation binding"/>
    <property type="evidence" value="ECO:0007669"/>
    <property type="project" value="InterPro"/>
</dbReference>
<dbReference type="Gene3D" id="1.10.4190.10">
    <property type="entry name" value="Urease accessory protein UreF"/>
    <property type="match status" value="1"/>
</dbReference>
<name>A0A2H1IWL1_BRELN</name>
<evidence type="ECO:0000313" key="1">
    <source>
        <dbReference type="EMBL" id="SMX79575.1"/>
    </source>
</evidence>
<dbReference type="EMBL" id="FXYY01000007">
    <property type="protein sequence ID" value="SMX79575.1"/>
    <property type="molecule type" value="Genomic_DNA"/>
</dbReference>
<organism evidence="1 2">
    <name type="scientific">Brevibacterium linens ATCC 9172</name>
    <dbReference type="NCBI Taxonomy" id="1255617"/>
    <lineage>
        <taxon>Bacteria</taxon>
        <taxon>Bacillati</taxon>
        <taxon>Actinomycetota</taxon>
        <taxon>Actinomycetes</taxon>
        <taxon>Micrococcales</taxon>
        <taxon>Brevibacteriaceae</taxon>
        <taxon>Brevibacterium</taxon>
    </lineage>
</organism>
<protein>
    <submittedName>
        <fullName evidence="1">Urease accessory protein</fullName>
    </submittedName>
</protein>
<accession>A0A2H1IWL1</accession>